<keyword evidence="3" id="KW-0378">Hydrolase</keyword>
<reference evidence="6 7" key="1">
    <citation type="submission" date="2024-05" db="EMBL/GenBank/DDBJ databases">
        <authorList>
            <person name="Wallberg A."/>
        </authorList>
    </citation>
    <scope>NUCLEOTIDE SEQUENCE [LARGE SCALE GENOMIC DNA]</scope>
</reference>
<feature type="non-terminal residue" evidence="6">
    <location>
        <position position="141"/>
    </location>
</feature>
<evidence type="ECO:0000256" key="2">
    <source>
        <dbReference type="ARBA" id="ARBA00022670"/>
    </source>
</evidence>
<dbReference type="AlphaFoldDB" id="A0AAV2S1R6"/>
<keyword evidence="2" id="KW-0645">Protease</keyword>
<dbReference type="InterPro" id="IPR044613">
    <property type="entry name" value="Nep1/2-like"/>
</dbReference>
<dbReference type="GO" id="GO:0019784">
    <property type="term" value="F:deNEDDylase activity"/>
    <property type="evidence" value="ECO:0007669"/>
    <property type="project" value="InterPro"/>
</dbReference>
<keyword evidence="4" id="KW-0788">Thiol protease</keyword>
<dbReference type="InterPro" id="IPR003653">
    <property type="entry name" value="Peptidase_C48_C"/>
</dbReference>
<dbReference type="PANTHER" id="PTHR46468">
    <property type="entry name" value="SENTRIN-SPECIFIC PROTEASE 8"/>
    <property type="match status" value="1"/>
</dbReference>
<dbReference type="Gene3D" id="3.40.395.10">
    <property type="entry name" value="Adenoviral Proteinase, Chain A"/>
    <property type="match status" value="1"/>
</dbReference>
<evidence type="ECO:0000313" key="7">
    <source>
        <dbReference type="Proteomes" id="UP001497623"/>
    </source>
</evidence>
<gene>
    <name evidence="6" type="ORF">MNOR_LOCUS31035</name>
</gene>
<dbReference type="GO" id="GO:0008234">
    <property type="term" value="F:cysteine-type peptidase activity"/>
    <property type="evidence" value="ECO:0007669"/>
    <property type="project" value="UniProtKB-KW"/>
</dbReference>
<dbReference type="PANTHER" id="PTHR46468:SF1">
    <property type="entry name" value="SENTRIN-SPECIFIC PROTEASE 8"/>
    <property type="match status" value="1"/>
</dbReference>
<dbReference type="EMBL" id="CAXKWB010039121">
    <property type="protein sequence ID" value="CAL4152696.1"/>
    <property type="molecule type" value="Genomic_DNA"/>
</dbReference>
<sequence length="141" mass="16433">MEGKWINDNVVAFVFNEMQKMHDSKLKNIVFVRPAMTHMIKVSNDENDIKMIIEDLGLRKVDYAFFSVNNNLSEKEGGSHWSLMIFSRKENTFYHLDTISGMNDGSVALLIRKLIYISSSSYKRDISMLERIQKSFTKKIE</sequence>
<evidence type="ECO:0000256" key="4">
    <source>
        <dbReference type="ARBA" id="ARBA00022807"/>
    </source>
</evidence>
<keyword evidence="7" id="KW-1185">Reference proteome</keyword>
<name>A0AAV2S1R6_MEGNR</name>
<accession>A0AAV2S1R6</accession>
<organism evidence="6 7">
    <name type="scientific">Meganyctiphanes norvegica</name>
    <name type="common">Northern krill</name>
    <name type="synonym">Thysanopoda norvegica</name>
    <dbReference type="NCBI Taxonomy" id="48144"/>
    <lineage>
        <taxon>Eukaryota</taxon>
        <taxon>Metazoa</taxon>
        <taxon>Ecdysozoa</taxon>
        <taxon>Arthropoda</taxon>
        <taxon>Crustacea</taxon>
        <taxon>Multicrustacea</taxon>
        <taxon>Malacostraca</taxon>
        <taxon>Eumalacostraca</taxon>
        <taxon>Eucarida</taxon>
        <taxon>Euphausiacea</taxon>
        <taxon>Euphausiidae</taxon>
        <taxon>Meganyctiphanes</taxon>
    </lineage>
</organism>
<proteinExistence type="inferred from homology"/>
<feature type="domain" description="Ubiquitin-like protease family profile" evidence="5">
    <location>
        <begin position="4"/>
        <end position="120"/>
    </location>
</feature>
<evidence type="ECO:0000256" key="1">
    <source>
        <dbReference type="ARBA" id="ARBA00005234"/>
    </source>
</evidence>
<evidence type="ECO:0000259" key="5">
    <source>
        <dbReference type="Pfam" id="PF02902"/>
    </source>
</evidence>
<dbReference type="Proteomes" id="UP001497623">
    <property type="component" value="Unassembled WGS sequence"/>
</dbReference>
<dbReference type="GO" id="GO:0000338">
    <property type="term" value="P:protein deneddylation"/>
    <property type="evidence" value="ECO:0007669"/>
    <property type="project" value="TreeGrafter"/>
</dbReference>
<evidence type="ECO:0000256" key="3">
    <source>
        <dbReference type="ARBA" id="ARBA00022801"/>
    </source>
</evidence>
<dbReference type="SUPFAM" id="SSF54001">
    <property type="entry name" value="Cysteine proteinases"/>
    <property type="match status" value="1"/>
</dbReference>
<protein>
    <recommendedName>
        <fullName evidence="5">Ubiquitin-like protease family profile domain-containing protein</fullName>
    </recommendedName>
</protein>
<comment type="caution">
    <text evidence="6">The sequence shown here is derived from an EMBL/GenBank/DDBJ whole genome shotgun (WGS) entry which is preliminary data.</text>
</comment>
<dbReference type="GO" id="GO:0006508">
    <property type="term" value="P:proteolysis"/>
    <property type="evidence" value="ECO:0007669"/>
    <property type="project" value="UniProtKB-KW"/>
</dbReference>
<comment type="similarity">
    <text evidence="1">Belongs to the peptidase C48 family.</text>
</comment>
<dbReference type="InterPro" id="IPR038765">
    <property type="entry name" value="Papain-like_cys_pep_sf"/>
</dbReference>
<evidence type="ECO:0000313" key="6">
    <source>
        <dbReference type="EMBL" id="CAL4152696.1"/>
    </source>
</evidence>
<dbReference type="Pfam" id="PF02902">
    <property type="entry name" value="Peptidase_C48"/>
    <property type="match status" value="1"/>
</dbReference>